<dbReference type="Proteomes" id="UP000317169">
    <property type="component" value="Unassembled WGS sequence"/>
</dbReference>
<evidence type="ECO:0000313" key="3">
    <source>
        <dbReference type="EMBL" id="TQD35443.1"/>
    </source>
</evidence>
<reference evidence="3 4" key="1">
    <citation type="submission" date="2019-06" db="EMBL/GenBank/DDBJ databases">
        <title>Flavibacter putida gen. nov., sp. nov., a novel marine bacterium of the family Flavobacteriaceae isolated from coastal seawater.</title>
        <authorList>
            <person name="Feng X."/>
        </authorList>
    </citation>
    <scope>NUCLEOTIDE SEQUENCE [LARGE SCALE GENOMIC DNA]</scope>
    <source>
        <strain evidence="3 4">PLHSN227</strain>
    </source>
</reference>
<dbReference type="OrthoDB" id="9800666at2"/>
<dbReference type="InterPro" id="IPR050904">
    <property type="entry name" value="Adhesion/Biosynth-related"/>
</dbReference>
<feature type="domain" description="FAS1" evidence="2">
    <location>
        <begin position="321"/>
        <end position="469"/>
    </location>
</feature>
<dbReference type="SMART" id="SM00554">
    <property type="entry name" value="FAS1"/>
    <property type="match status" value="3"/>
</dbReference>
<dbReference type="RefSeq" id="WP_141422417.1">
    <property type="nucleotide sequence ID" value="NZ_VIAR01000012.1"/>
</dbReference>
<dbReference type="Pfam" id="PF02469">
    <property type="entry name" value="Fasciclin"/>
    <property type="match status" value="3"/>
</dbReference>
<accession>A0A507ZG10</accession>
<keyword evidence="1" id="KW-0732">Signal</keyword>
<dbReference type="InterPro" id="IPR036378">
    <property type="entry name" value="FAS1_dom_sf"/>
</dbReference>
<sequence length="471" mass="51741">MNFISRFAKILTISLPVLFFIGCANDDDNDNIIEGTNSIVNYMDKNPRFARFSKAVDKVGLTNTLDGNSGTYTFFAPNNQAVEAFLQTVNLDSLGQLPNAQLEKLVKNHILETLNPAASFNTGYYKTMASIAVTDSTTSNLNVYINTQENLRINGASEIIFADVETDNGIFHEVNQLIKPAFLATFLEVDNNLNAFYQNISSSEIEPTFLNSLQDSTSLKTVFVPNATAVEAFNQNAPTSSESLEAIYAYHLLDEFQLSTDFRTGYFASVVTENFTGNSYPISRYINTEIGLKINGQSNVVVNDIVALNGVMHVTDAVLKLPSLTTFLKADMQLQTLTEAINRDDQSPEAFFALLAQNNLASSQAPFTLFAPTDNAFEEVLAELYPEQTATIEDIPGDSLTNILKLHIIPESNLQSSTFTDQTLSSLSGQVILDANQETLVDPVERTAEIETIDVQATNGVLQKLLKVLLP</sequence>
<dbReference type="PANTHER" id="PTHR10900:SF77">
    <property type="entry name" value="FI19380P1"/>
    <property type="match status" value="1"/>
</dbReference>
<dbReference type="SUPFAM" id="SSF82153">
    <property type="entry name" value="FAS1 domain"/>
    <property type="match status" value="3"/>
</dbReference>
<feature type="signal peptide" evidence="1">
    <location>
        <begin position="1"/>
        <end position="26"/>
    </location>
</feature>
<keyword evidence="4" id="KW-1185">Reference proteome</keyword>
<gene>
    <name evidence="3" type="ORF">FKR84_11270</name>
</gene>
<dbReference type="Gene3D" id="2.30.180.10">
    <property type="entry name" value="FAS1 domain"/>
    <property type="match status" value="3"/>
</dbReference>
<dbReference type="PROSITE" id="PS51257">
    <property type="entry name" value="PROKAR_LIPOPROTEIN"/>
    <property type="match status" value="1"/>
</dbReference>
<evidence type="ECO:0000259" key="2">
    <source>
        <dbReference type="PROSITE" id="PS50213"/>
    </source>
</evidence>
<feature type="domain" description="FAS1" evidence="2">
    <location>
        <begin position="36"/>
        <end position="178"/>
    </location>
</feature>
<dbReference type="PANTHER" id="PTHR10900">
    <property type="entry name" value="PERIOSTIN-RELATED"/>
    <property type="match status" value="1"/>
</dbReference>
<feature type="chain" id="PRO_5021429943" evidence="1">
    <location>
        <begin position="27"/>
        <end position="471"/>
    </location>
</feature>
<dbReference type="PROSITE" id="PS50213">
    <property type="entry name" value="FAS1"/>
    <property type="match status" value="3"/>
</dbReference>
<dbReference type="EMBL" id="VIAR01000012">
    <property type="protein sequence ID" value="TQD35443.1"/>
    <property type="molecule type" value="Genomic_DNA"/>
</dbReference>
<organism evidence="3 4">
    <name type="scientific">Haloflavibacter putidus</name>
    <dbReference type="NCBI Taxonomy" id="2576776"/>
    <lineage>
        <taxon>Bacteria</taxon>
        <taxon>Pseudomonadati</taxon>
        <taxon>Bacteroidota</taxon>
        <taxon>Flavobacteriia</taxon>
        <taxon>Flavobacteriales</taxon>
        <taxon>Flavobacteriaceae</taxon>
        <taxon>Haloflavibacter</taxon>
    </lineage>
</organism>
<dbReference type="GO" id="GO:0005615">
    <property type="term" value="C:extracellular space"/>
    <property type="evidence" value="ECO:0007669"/>
    <property type="project" value="TreeGrafter"/>
</dbReference>
<dbReference type="InterPro" id="IPR000782">
    <property type="entry name" value="FAS1_domain"/>
</dbReference>
<comment type="caution">
    <text evidence="3">The sequence shown here is derived from an EMBL/GenBank/DDBJ whole genome shotgun (WGS) entry which is preliminary data.</text>
</comment>
<dbReference type="AlphaFoldDB" id="A0A507ZG10"/>
<name>A0A507ZG10_9FLAO</name>
<protein>
    <submittedName>
        <fullName evidence="3">Fasciclin domain-containing protein</fullName>
    </submittedName>
</protein>
<proteinExistence type="predicted"/>
<evidence type="ECO:0000256" key="1">
    <source>
        <dbReference type="SAM" id="SignalP"/>
    </source>
</evidence>
<feature type="domain" description="FAS1" evidence="2">
    <location>
        <begin position="180"/>
        <end position="319"/>
    </location>
</feature>
<evidence type="ECO:0000313" key="4">
    <source>
        <dbReference type="Proteomes" id="UP000317169"/>
    </source>
</evidence>